<feature type="transmembrane region" description="Helical" evidence="1">
    <location>
        <begin position="87"/>
        <end position="108"/>
    </location>
</feature>
<feature type="transmembrane region" description="Helical" evidence="1">
    <location>
        <begin position="182"/>
        <end position="200"/>
    </location>
</feature>
<sequence>MFLQTKNSKKIIAAVVFLLVVINFGYANNAHAGVVIGGSCYGTGCPDGIGGTKSCPTGCPYTPNPAGGNLTGPAKPPQTTDEKLSEIPVFGTIITGAVYAFGAVGLVVQTIVTMFSALIGAVYNLVITKNLNFNENISIITVGWKISRDVANMFFILILLFISFTTMLRVSGYETKVLLRRLIVIALLINFSLAAGLMIIDGTNVLGNEFYMRITDNNTTSPSVKILKGTGLQLLFNINQDTSLPGAYQFAKGLIGLDSKQLGQAIDFAKIVWGTVIIAAIFAYVMIFAAIMLLIRFAVLAILLVLMPLAFLGAILPKTENMWNEWWASFLNHAFFFPIHMFMVYFAILFSNEFVRQLTPNLTSNNLLDPKRPALFLGYLIAGVMLVGSILVARRMAVFGSGAVLNWAKMGAKYTQASITSRTIGRIGQTIQAAAPNSYLASRVGGTMAGMGKAGLGGSRTQQTKEKAEFQLAALTKQSATAQLSALKESKNRELSKGIAKNLIDDDKNLAKVVREGDAGQLALLRREVQLTQGEKGIKKLDNAITRNSLTTAQAGIAATAASAAIPAKTTAEFMNEMETDMRTRGRTDAEISNEQEKYWKIMTSQERGDTVSNWQTDPAKVLRAHSWVNKMDPEEKIKANDSIGKTLARDVEKLGPNLKNLPEELKKSALNNMSDNDISRMSGKVAALNAVGYMSDAEQGAVYRDIAQHQPNKIATLEASMPKLAVSIGGKTEKEVIPTINMGTIHKNNLPSMDKVVLHGTTKQMNATIARPDLGSDYKAELQNMYTSAAGAAPLDKLESMAQAFDRAGNTDMASHLRTQKRKFIDRFKLT</sequence>
<feature type="transmembrane region" description="Helical" evidence="1">
    <location>
        <begin position="153"/>
        <end position="170"/>
    </location>
</feature>
<keyword evidence="1" id="KW-0812">Transmembrane</keyword>
<organism evidence="3 4">
    <name type="scientific">Candidatus Giovannonibacteria bacterium RIFCSPLOWO2_01_FULL_45_34</name>
    <dbReference type="NCBI Taxonomy" id="1798351"/>
    <lineage>
        <taxon>Bacteria</taxon>
        <taxon>Candidatus Giovannoniibacteriota</taxon>
    </lineage>
</organism>
<keyword evidence="2" id="KW-0732">Signal</keyword>
<dbReference type="EMBL" id="MFID01000035">
    <property type="protein sequence ID" value="OGF80536.1"/>
    <property type="molecule type" value="Genomic_DNA"/>
</dbReference>
<feature type="signal peptide" evidence="2">
    <location>
        <begin position="1"/>
        <end position="32"/>
    </location>
</feature>
<dbReference type="AlphaFoldDB" id="A0A1F5WY06"/>
<proteinExistence type="predicted"/>
<dbReference type="Proteomes" id="UP000178114">
    <property type="component" value="Unassembled WGS sequence"/>
</dbReference>
<evidence type="ECO:0000256" key="2">
    <source>
        <dbReference type="SAM" id="SignalP"/>
    </source>
</evidence>
<feature type="chain" id="PRO_5009522242" evidence="2">
    <location>
        <begin position="33"/>
        <end position="832"/>
    </location>
</feature>
<feature type="transmembrane region" description="Helical" evidence="1">
    <location>
        <begin position="297"/>
        <end position="315"/>
    </location>
</feature>
<keyword evidence="1" id="KW-1133">Transmembrane helix</keyword>
<protein>
    <submittedName>
        <fullName evidence="3">Uncharacterized protein</fullName>
    </submittedName>
</protein>
<feature type="transmembrane region" description="Helical" evidence="1">
    <location>
        <begin position="335"/>
        <end position="355"/>
    </location>
</feature>
<reference evidence="3 4" key="1">
    <citation type="journal article" date="2016" name="Nat. Commun.">
        <title>Thousands of microbial genomes shed light on interconnected biogeochemical processes in an aquifer system.</title>
        <authorList>
            <person name="Anantharaman K."/>
            <person name="Brown C.T."/>
            <person name="Hug L.A."/>
            <person name="Sharon I."/>
            <person name="Castelle C.J."/>
            <person name="Probst A.J."/>
            <person name="Thomas B.C."/>
            <person name="Singh A."/>
            <person name="Wilkins M.J."/>
            <person name="Karaoz U."/>
            <person name="Brodie E.L."/>
            <person name="Williams K.H."/>
            <person name="Hubbard S.S."/>
            <person name="Banfield J.F."/>
        </authorList>
    </citation>
    <scope>NUCLEOTIDE SEQUENCE [LARGE SCALE GENOMIC DNA]</scope>
</reference>
<dbReference type="STRING" id="1798351.A2930_02805"/>
<keyword evidence="1" id="KW-0472">Membrane</keyword>
<name>A0A1F5WY06_9BACT</name>
<evidence type="ECO:0000313" key="3">
    <source>
        <dbReference type="EMBL" id="OGF80536.1"/>
    </source>
</evidence>
<feature type="transmembrane region" description="Helical" evidence="1">
    <location>
        <begin position="271"/>
        <end position="290"/>
    </location>
</feature>
<accession>A0A1F5WY06</accession>
<evidence type="ECO:0000313" key="4">
    <source>
        <dbReference type="Proteomes" id="UP000178114"/>
    </source>
</evidence>
<evidence type="ECO:0000256" key="1">
    <source>
        <dbReference type="SAM" id="Phobius"/>
    </source>
</evidence>
<feature type="transmembrane region" description="Helical" evidence="1">
    <location>
        <begin position="115"/>
        <end position="133"/>
    </location>
</feature>
<gene>
    <name evidence="3" type="ORF">A2930_02805</name>
</gene>
<feature type="transmembrane region" description="Helical" evidence="1">
    <location>
        <begin position="376"/>
        <end position="393"/>
    </location>
</feature>
<comment type="caution">
    <text evidence="3">The sequence shown here is derived from an EMBL/GenBank/DDBJ whole genome shotgun (WGS) entry which is preliminary data.</text>
</comment>